<dbReference type="Proteomes" id="UP000255389">
    <property type="component" value="Unassembled WGS sequence"/>
</dbReference>
<dbReference type="SUPFAM" id="SSF56281">
    <property type="entry name" value="Metallo-hydrolase/oxidoreductase"/>
    <property type="match status" value="1"/>
</dbReference>
<dbReference type="PANTHER" id="PTHR42951:SF4">
    <property type="entry name" value="ACYL-COENZYME A THIOESTERASE MBLAC2"/>
    <property type="match status" value="1"/>
</dbReference>
<dbReference type="RefSeq" id="WP_003885190.1">
    <property type="nucleotide sequence ID" value="NZ_CP110127.1"/>
</dbReference>
<dbReference type="Gene3D" id="3.60.15.10">
    <property type="entry name" value="Ribonuclease Z/Hydroxyacylglutathione hydrolase-like"/>
    <property type="match status" value="1"/>
</dbReference>
<organism evidence="2 3">
    <name type="scientific">Mycolicibacterium fortuitum</name>
    <name type="common">Mycobacterium fortuitum</name>
    <dbReference type="NCBI Taxonomy" id="1766"/>
    <lineage>
        <taxon>Bacteria</taxon>
        <taxon>Bacillati</taxon>
        <taxon>Actinomycetota</taxon>
        <taxon>Actinomycetes</taxon>
        <taxon>Mycobacteriales</taxon>
        <taxon>Mycobacteriaceae</taxon>
        <taxon>Mycolicibacterium</taxon>
    </lineage>
</organism>
<accession>A0A378UCK6</accession>
<dbReference type="AlphaFoldDB" id="A0A378UCK6"/>
<dbReference type="EMBL" id="UGQY01000001">
    <property type="protein sequence ID" value="STZ74112.1"/>
    <property type="molecule type" value="Genomic_DNA"/>
</dbReference>
<evidence type="ECO:0000259" key="1">
    <source>
        <dbReference type="SMART" id="SM00849"/>
    </source>
</evidence>
<dbReference type="PANTHER" id="PTHR42951">
    <property type="entry name" value="METALLO-BETA-LACTAMASE DOMAIN-CONTAINING"/>
    <property type="match status" value="1"/>
</dbReference>
<proteinExistence type="predicted"/>
<dbReference type="SMART" id="SM00849">
    <property type="entry name" value="Lactamase_B"/>
    <property type="match status" value="1"/>
</dbReference>
<feature type="domain" description="Metallo-beta-lactamase" evidence="1">
    <location>
        <begin position="21"/>
        <end position="210"/>
    </location>
</feature>
<dbReference type="CDD" id="cd16282">
    <property type="entry name" value="metallo-hydrolase-like_MBL-fold"/>
    <property type="match status" value="1"/>
</dbReference>
<dbReference type="InterPro" id="IPR050855">
    <property type="entry name" value="NDM-1-like"/>
</dbReference>
<protein>
    <submittedName>
        <fullName evidence="2">Metallo-beta-lactamase</fullName>
        <ecNumber evidence="2">3.5.2.6</ecNumber>
    </submittedName>
</protein>
<dbReference type="Pfam" id="PF00753">
    <property type="entry name" value="Lactamase_B"/>
    <property type="match status" value="1"/>
</dbReference>
<gene>
    <name evidence="2" type="ORF">NCTC1542_01661</name>
</gene>
<dbReference type="InterPro" id="IPR036866">
    <property type="entry name" value="RibonucZ/Hydroxyglut_hydro"/>
</dbReference>
<keyword evidence="2" id="KW-0378">Hydrolase</keyword>
<evidence type="ECO:0000313" key="3">
    <source>
        <dbReference type="Proteomes" id="UP000255389"/>
    </source>
</evidence>
<sequence>MNYDWEQLGDGVWRTRLPFLDVTVGLVSGGDQALLVDSGTTLAEARGIESDVAALAGQPVGHVVLTHNHFDHVLGCSWFEDAQILCAPEVVDTLASSRAHLRADAIGHGADVDEVDQAISALPVPTHAVSGGDLDLGDRTVRICRPGRGHTSHDLIVTVPDRHTVVFCGDLVEQSGDPVIDADSDLQAWPATLEAVLAAGGRHGVFVPGHGAVVDAQFVRRQQRWLDARRPL</sequence>
<reference evidence="2 3" key="1">
    <citation type="submission" date="2018-06" db="EMBL/GenBank/DDBJ databases">
        <authorList>
            <consortium name="Pathogen Informatics"/>
            <person name="Doyle S."/>
        </authorList>
    </citation>
    <scope>NUCLEOTIDE SEQUENCE [LARGE SCALE GENOMIC DNA]</scope>
    <source>
        <strain evidence="2 3">NCTC1542</strain>
    </source>
</reference>
<dbReference type="GO" id="GO:0008800">
    <property type="term" value="F:beta-lactamase activity"/>
    <property type="evidence" value="ECO:0007669"/>
    <property type="project" value="UniProtKB-EC"/>
</dbReference>
<dbReference type="FunFam" id="3.60.15.10:FF:000073">
    <property type="entry name" value="MBL fold metallo-hydrolase"/>
    <property type="match status" value="1"/>
</dbReference>
<dbReference type="InterPro" id="IPR001279">
    <property type="entry name" value="Metallo-B-lactamas"/>
</dbReference>
<dbReference type="GeneID" id="93413486"/>
<evidence type="ECO:0000313" key="2">
    <source>
        <dbReference type="EMBL" id="STZ74112.1"/>
    </source>
</evidence>
<dbReference type="EC" id="3.5.2.6" evidence="2"/>
<name>A0A378UCK6_MYCFO</name>